<evidence type="ECO:0000313" key="2">
    <source>
        <dbReference type="EMBL" id="TCC06981.1"/>
    </source>
</evidence>
<dbReference type="EMBL" id="SJOP01000009">
    <property type="protein sequence ID" value="TCC06981.1"/>
    <property type="molecule type" value="Genomic_DNA"/>
</dbReference>
<protein>
    <recommendedName>
        <fullName evidence="4">YecR-like lipoprotein</fullName>
    </recommendedName>
</protein>
<organism evidence="2 3">
    <name type="scientific">Kosakonia quasisacchari</name>
    <dbReference type="NCBI Taxonomy" id="2529380"/>
    <lineage>
        <taxon>Bacteria</taxon>
        <taxon>Pseudomonadati</taxon>
        <taxon>Pseudomonadota</taxon>
        <taxon>Gammaproteobacteria</taxon>
        <taxon>Enterobacterales</taxon>
        <taxon>Enterobacteriaceae</taxon>
        <taxon>Kosakonia</taxon>
    </lineage>
</organism>
<evidence type="ECO:0000256" key="1">
    <source>
        <dbReference type="SAM" id="SignalP"/>
    </source>
</evidence>
<dbReference type="Pfam" id="PF13992">
    <property type="entry name" value="YecR"/>
    <property type="match status" value="1"/>
</dbReference>
<accession>A0A4R0H968</accession>
<keyword evidence="3" id="KW-1185">Reference proteome</keyword>
<keyword evidence="1" id="KW-0732">Signal</keyword>
<sequence length="116" mass="12684">MKQSDFMKRIVVAASLLLLAGCSMTKEAEVSSVDTISGLVRLSYNQSMMQTAKYDNYTAQGTANKQCQQMGYATAVPYGQPVQTCSLISGSVCMNTKVTIQYQCRGVAFTQTKPTW</sequence>
<name>A0A4R0H968_9ENTR</name>
<comment type="caution">
    <text evidence="2">The sequence shown here is derived from an EMBL/GenBank/DDBJ whole genome shotgun (WGS) entry which is preliminary data.</text>
</comment>
<dbReference type="OrthoDB" id="8607336at2"/>
<reference evidence="2 3" key="1">
    <citation type="submission" date="2019-02" db="EMBL/GenBank/DDBJ databases">
        <title>The draft genome of Kosakonia quasisacchari strain WCHKQ120001.</title>
        <authorList>
            <person name="Wang C."/>
            <person name="Feng Y."/>
            <person name="Zong Z."/>
        </authorList>
    </citation>
    <scope>NUCLEOTIDE SEQUENCE [LARGE SCALE GENOMIC DNA]</scope>
    <source>
        <strain evidence="2 3">WCHKQ120001</strain>
    </source>
</reference>
<feature type="signal peptide" evidence="1">
    <location>
        <begin position="1"/>
        <end position="28"/>
    </location>
</feature>
<dbReference type="InterPro" id="IPR025731">
    <property type="entry name" value="YecR-like"/>
</dbReference>
<dbReference type="Proteomes" id="UP000291793">
    <property type="component" value="Unassembled WGS sequence"/>
</dbReference>
<evidence type="ECO:0008006" key="4">
    <source>
        <dbReference type="Google" id="ProtNLM"/>
    </source>
</evidence>
<dbReference type="PROSITE" id="PS51257">
    <property type="entry name" value="PROKAR_LIPOPROTEIN"/>
    <property type="match status" value="1"/>
</dbReference>
<dbReference type="AlphaFoldDB" id="A0A4R0H968"/>
<proteinExistence type="predicted"/>
<feature type="chain" id="PRO_5020886581" description="YecR-like lipoprotein" evidence="1">
    <location>
        <begin position="29"/>
        <end position="116"/>
    </location>
</feature>
<gene>
    <name evidence="2" type="ORF">E0L21_11220</name>
</gene>
<evidence type="ECO:0000313" key="3">
    <source>
        <dbReference type="Proteomes" id="UP000291793"/>
    </source>
</evidence>